<organism evidence="1 2">
    <name type="scientific">Methylocapsa polymorpha</name>
    <dbReference type="NCBI Taxonomy" id="3080828"/>
    <lineage>
        <taxon>Bacteria</taxon>
        <taxon>Pseudomonadati</taxon>
        <taxon>Pseudomonadota</taxon>
        <taxon>Alphaproteobacteria</taxon>
        <taxon>Hyphomicrobiales</taxon>
        <taxon>Beijerinckiaceae</taxon>
        <taxon>Methylocapsa</taxon>
    </lineage>
</organism>
<keyword evidence="2" id="KW-1185">Reference proteome</keyword>
<name>A0ABZ0HVI5_9HYPH</name>
<dbReference type="EMBL" id="CP136862">
    <property type="protein sequence ID" value="WOJ90424.1"/>
    <property type="molecule type" value="Genomic_DNA"/>
</dbReference>
<reference evidence="1 2" key="1">
    <citation type="submission" date="2023-10" db="EMBL/GenBank/DDBJ databases">
        <title>Novel methanotroph of the genus Methylocapsa from a subarctic wetland.</title>
        <authorList>
            <person name="Belova S.E."/>
            <person name="Oshkin I.Y."/>
            <person name="Miroshnikov K."/>
            <person name="Dedysh S.N."/>
        </authorList>
    </citation>
    <scope>NUCLEOTIDE SEQUENCE [LARGE SCALE GENOMIC DNA]</scope>
    <source>
        <strain evidence="1 2">RX1</strain>
    </source>
</reference>
<gene>
    <name evidence="1" type="ORF">RZS28_03775</name>
</gene>
<proteinExistence type="predicted"/>
<sequence>MLRPIDEDRLFQDRFRSVNADDAIDNIDSTFAEANLAARDILANERAKAGDFLGVDP</sequence>
<evidence type="ECO:0000313" key="2">
    <source>
        <dbReference type="Proteomes" id="UP001626536"/>
    </source>
</evidence>
<protein>
    <submittedName>
        <fullName evidence="1">Uncharacterized protein</fullName>
    </submittedName>
</protein>
<evidence type="ECO:0000313" key="1">
    <source>
        <dbReference type="EMBL" id="WOJ90424.1"/>
    </source>
</evidence>
<dbReference type="RefSeq" id="WP_407339872.1">
    <property type="nucleotide sequence ID" value="NZ_CP136862.1"/>
</dbReference>
<dbReference type="Proteomes" id="UP001626536">
    <property type="component" value="Chromosome"/>
</dbReference>
<accession>A0ABZ0HVI5</accession>